<keyword evidence="3" id="KW-0813">Transport</keyword>
<feature type="domain" description="Potassium channel" evidence="2">
    <location>
        <begin position="27"/>
        <end position="103"/>
    </location>
</feature>
<dbReference type="AlphaFoldDB" id="A0A2T3MWT5"/>
<proteinExistence type="predicted"/>
<dbReference type="SUPFAM" id="SSF51735">
    <property type="entry name" value="NAD(P)-binding Rossmann-fold domains"/>
    <property type="match status" value="1"/>
</dbReference>
<keyword evidence="3" id="KW-0406">Ion transport</keyword>
<dbReference type="Proteomes" id="UP000240904">
    <property type="component" value="Unassembled WGS sequence"/>
</dbReference>
<dbReference type="RefSeq" id="WP_107283890.1">
    <property type="nucleotide sequence ID" value="NZ_PYMC01000009.1"/>
</dbReference>
<feature type="transmembrane region" description="Helical" evidence="1">
    <location>
        <begin position="21"/>
        <end position="41"/>
    </location>
</feature>
<dbReference type="Pfam" id="PF07885">
    <property type="entry name" value="Ion_trans_2"/>
    <property type="match status" value="1"/>
</dbReference>
<dbReference type="Gene3D" id="1.10.287.70">
    <property type="match status" value="1"/>
</dbReference>
<comment type="caution">
    <text evidence="3">The sequence shown here is derived from an EMBL/GenBank/DDBJ whole genome shotgun (WGS) entry which is preliminary data.</text>
</comment>
<keyword evidence="1" id="KW-1133">Transmembrane helix</keyword>
<dbReference type="SUPFAM" id="SSF81324">
    <property type="entry name" value="Voltage-gated potassium channels"/>
    <property type="match status" value="1"/>
</dbReference>
<accession>A0A2T3MWT5</accession>
<dbReference type="OrthoDB" id="9813518at2"/>
<dbReference type="PANTHER" id="PTHR43833">
    <property type="entry name" value="POTASSIUM CHANNEL PROTEIN 2-RELATED-RELATED"/>
    <property type="match status" value="1"/>
</dbReference>
<keyword evidence="4" id="KW-1185">Reference proteome</keyword>
<feature type="transmembrane region" description="Helical" evidence="1">
    <location>
        <begin position="81"/>
        <end position="107"/>
    </location>
</feature>
<dbReference type="PANTHER" id="PTHR43833:SF9">
    <property type="entry name" value="POTASSIUM CHANNEL PROTEIN YUGO-RELATED"/>
    <property type="match status" value="1"/>
</dbReference>
<name>A0A2T3MWT5_9GAMM</name>
<protein>
    <submittedName>
        <fullName evidence="3">Potassium channel protein</fullName>
    </submittedName>
</protein>
<dbReference type="InterPro" id="IPR013099">
    <property type="entry name" value="K_chnl_dom"/>
</dbReference>
<evidence type="ECO:0000256" key="1">
    <source>
        <dbReference type="SAM" id="Phobius"/>
    </source>
</evidence>
<evidence type="ECO:0000259" key="2">
    <source>
        <dbReference type="Pfam" id="PF07885"/>
    </source>
</evidence>
<sequence>MSLWLLIRRWALLQFRQLNGRNLLLSLLGYIAISWVLLTIASEHVLTRTFTDFIYYLFVTASTVGYGDMSPTTTAGKWVAALFVIPGGLGLFAICVGRIASVFINYWKSGLLGKRSLKVNNHILVLGWNEQRTLHLIKMLQHEEKDQRPIVLCVRPEIENPLPGEVEFVRVTSFTDNDGMARASVTSASCIIIDNPEDDITLSAALYCANKNPEAHLLAYFNDEALSQLLKQHCPNAECIPSVAVEMLAKAAIDPGSSGLHHELLSTHRGMTQYSVTYPEHCSATSIDALFSRFKQQYEATLIAIDTGAGIELNPILDREVPPGAKLFYIADERIKTFTW</sequence>
<dbReference type="GO" id="GO:0034220">
    <property type="term" value="P:monoatomic ion transmembrane transport"/>
    <property type="evidence" value="ECO:0007669"/>
    <property type="project" value="UniProtKB-KW"/>
</dbReference>
<keyword evidence="1" id="KW-0472">Membrane</keyword>
<keyword evidence="1" id="KW-0812">Transmembrane</keyword>
<dbReference type="InterPro" id="IPR036291">
    <property type="entry name" value="NAD(P)-bd_dom_sf"/>
</dbReference>
<gene>
    <name evidence="3" type="ORF">C9I89_13640</name>
</gene>
<keyword evidence="3" id="KW-0407">Ion channel</keyword>
<evidence type="ECO:0000313" key="3">
    <source>
        <dbReference type="EMBL" id="PSW04361.1"/>
    </source>
</evidence>
<reference evidence="3 4" key="1">
    <citation type="submission" date="2018-03" db="EMBL/GenBank/DDBJ databases">
        <title>Whole genome sequencing of Histamine producing bacteria.</title>
        <authorList>
            <person name="Butler K."/>
        </authorList>
    </citation>
    <scope>NUCLEOTIDE SEQUENCE [LARGE SCALE GENOMIC DNA]</scope>
    <source>
        <strain evidence="3 4">DSM 16190</strain>
    </source>
</reference>
<evidence type="ECO:0000313" key="4">
    <source>
        <dbReference type="Proteomes" id="UP000240904"/>
    </source>
</evidence>
<organism evidence="3 4">
    <name type="scientific">Photobacterium lipolyticum</name>
    <dbReference type="NCBI Taxonomy" id="266810"/>
    <lineage>
        <taxon>Bacteria</taxon>
        <taxon>Pseudomonadati</taxon>
        <taxon>Pseudomonadota</taxon>
        <taxon>Gammaproteobacteria</taxon>
        <taxon>Vibrionales</taxon>
        <taxon>Vibrionaceae</taxon>
        <taxon>Photobacterium</taxon>
    </lineage>
</organism>
<feature type="transmembrane region" description="Helical" evidence="1">
    <location>
        <begin position="53"/>
        <end position="69"/>
    </location>
</feature>
<dbReference type="Gene3D" id="3.40.50.720">
    <property type="entry name" value="NAD(P)-binding Rossmann-like Domain"/>
    <property type="match status" value="1"/>
</dbReference>
<dbReference type="EMBL" id="PYMC01000009">
    <property type="protein sequence ID" value="PSW04361.1"/>
    <property type="molecule type" value="Genomic_DNA"/>
</dbReference>
<dbReference type="InterPro" id="IPR050721">
    <property type="entry name" value="Trk_Ktr_HKT_K-transport"/>
</dbReference>